<proteinExistence type="predicted"/>
<keyword evidence="3" id="KW-1185">Reference proteome</keyword>
<evidence type="ECO:0000313" key="2">
    <source>
        <dbReference type="EMBL" id="CAF1615937.1"/>
    </source>
</evidence>
<protein>
    <submittedName>
        <fullName evidence="2">Uncharacterized protein</fullName>
    </submittedName>
</protein>
<dbReference type="Proteomes" id="UP000663870">
    <property type="component" value="Unassembled WGS sequence"/>
</dbReference>
<accession>A0A816C0W2</accession>
<reference evidence="2" key="1">
    <citation type="submission" date="2021-02" db="EMBL/GenBank/DDBJ databases">
        <authorList>
            <person name="Nowell W R."/>
        </authorList>
    </citation>
    <scope>NUCLEOTIDE SEQUENCE</scope>
</reference>
<dbReference type="AlphaFoldDB" id="A0A816C0W2"/>
<evidence type="ECO:0000256" key="1">
    <source>
        <dbReference type="SAM" id="MobiDB-lite"/>
    </source>
</evidence>
<dbReference type="EMBL" id="CAJNOL010006258">
    <property type="protein sequence ID" value="CAF1615937.1"/>
    <property type="molecule type" value="Genomic_DNA"/>
</dbReference>
<comment type="caution">
    <text evidence="2">The sequence shown here is derived from an EMBL/GenBank/DDBJ whole genome shotgun (WGS) entry which is preliminary data.</text>
</comment>
<feature type="region of interest" description="Disordered" evidence="1">
    <location>
        <begin position="1"/>
        <end position="68"/>
    </location>
</feature>
<feature type="non-terminal residue" evidence="2">
    <location>
        <position position="1"/>
    </location>
</feature>
<name>A0A816C0W2_9BILA</name>
<gene>
    <name evidence="2" type="ORF">JXQ802_LOCUS49979</name>
</gene>
<feature type="compositionally biased region" description="Basic and acidic residues" evidence="1">
    <location>
        <begin position="1"/>
        <end position="57"/>
    </location>
</feature>
<sequence length="68" mass="7614">THVLGIKEKQPSQGRKTEDDTKKNTGMKTDGKSSNELDKTKSTEKPIEQEQITKVEETPPTEANDTEQ</sequence>
<evidence type="ECO:0000313" key="3">
    <source>
        <dbReference type="Proteomes" id="UP000663870"/>
    </source>
</evidence>
<organism evidence="2 3">
    <name type="scientific">Rotaria sordida</name>
    <dbReference type="NCBI Taxonomy" id="392033"/>
    <lineage>
        <taxon>Eukaryota</taxon>
        <taxon>Metazoa</taxon>
        <taxon>Spiralia</taxon>
        <taxon>Gnathifera</taxon>
        <taxon>Rotifera</taxon>
        <taxon>Eurotatoria</taxon>
        <taxon>Bdelloidea</taxon>
        <taxon>Philodinida</taxon>
        <taxon>Philodinidae</taxon>
        <taxon>Rotaria</taxon>
    </lineage>
</organism>